<dbReference type="KEGG" id="dosa:Os09g0477700"/>
<dbReference type="AlphaFoldDB" id="Q0J0Y5"/>
<reference evidence="2 3" key="1">
    <citation type="journal article" date="2005" name="Nature">
        <title>The map-based sequence of the rice genome.</title>
        <authorList>
            <consortium name="International rice genome sequencing project (IRGSP)"/>
            <person name="Matsumoto T."/>
            <person name="Wu J."/>
            <person name="Kanamori H."/>
            <person name="Katayose Y."/>
            <person name="Fujisawa M."/>
            <person name="Namiki N."/>
            <person name="Mizuno H."/>
            <person name="Yamamoto K."/>
            <person name="Antonio B.A."/>
            <person name="Baba T."/>
            <person name="Sakata K."/>
            <person name="Nagamura Y."/>
            <person name="Aoki H."/>
            <person name="Arikawa K."/>
            <person name="Arita K."/>
            <person name="Bito T."/>
            <person name="Chiden Y."/>
            <person name="Fujitsuka N."/>
            <person name="Fukunaka R."/>
            <person name="Hamada M."/>
            <person name="Harada C."/>
            <person name="Hayashi A."/>
            <person name="Hijishita S."/>
            <person name="Honda M."/>
            <person name="Hosokawa S."/>
            <person name="Ichikawa Y."/>
            <person name="Idonuma A."/>
            <person name="Iijima M."/>
            <person name="Ikeda M."/>
            <person name="Ikeno M."/>
            <person name="Ito K."/>
            <person name="Ito S."/>
            <person name="Ito T."/>
            <person name="Ito Y."/>
            <person name="Ito Y."/>
            <person name="Iwabuchi A."/>
            <person name="Kamiya K."/>
            <person name="Karasawa W."/>
            <person name="Kurita K."/>
            <person name="Katagiri S."/>
            <person name="Kikuta A."/>
            <person name="Kobayashi H."/>
            <person name="Kobayashi N."/>
            <person name="Machita K."/>
            <person name="Maehara T."/>
            <person name="Masukawa M."/>
            <person name="Mizubayashi T."/>
            <person name="Mukai Y."/>
            <person name="Nagasaki H."/>
            <person name="Nagata Y."/>
            <person name="Naito S."/>
            <person name="Nakashima M."/>
            <person name="Nakama Y."/>
            <person name="Nakamichi Y."/>
            <person name="Nakamura M."/>
            <person name="Meguro A."/>
            <person name="Negishi M."/>
            <person name="Ohta I."/>
            <person name="Ohta T."/>
            <person name="Okamoto M."/>
            <person name="Ono N."/>
            <person name="Saji S."/>
            <person name="Sakaguchi M."/>
            <person name="Sakai K."/>
            <person name="Shibata M."/>
            <person name="Shimokawa T."/>
            <person name="Song J."/>
            <person name="Takazaki Y."/>
            <person name="Terasawa K."/>
            <person name="Tsugane M."/>
            <person name="Tsuji K."/>
            <person name="Ueda S."/>
            <person name="Waki K."/>
            <person name="Yamagata H."/>
            <person name="Yamamoto M."/>
            <person name="Yamamoto S."/>
            <person name="Yamane H."/>
            <person name="Yoshiki S."/>
            <person name="Yoshihara R."/>
            <person name="Yukawa K."/>
            <person name="Zhong H."/>
            <person name="Yano M."/>
            <person name="Yuan Q."/>
            <person name="Ouyang S."/>
            <person name="Liu J."/>
            <person name="Jones K.M."/>
            <person name="Gansberger K."/>
            <person name="Moffat K."/>
            <person name="Hill J."/>
            <person name="Bera J."/>
            <person name="Fadrosh D."/>
            <person name="Jin S."/>
            <person name="Johri S."/>
            <person name="Kim M."/>
            <person name="Overton L."/>
            <person name="Reardon M."/>
            <person name="Tsitrin T."/>
            <person name="Vuong H."/>
            <person name="Weaver B."/>
            <person name="Ciecko A."/>
            <person name="Tallon L."/>
            <person name="Jackson J."/>
            <person name="Pai G."/>
            <person name="Aken S.V."/>
            <person name="Utterback T."/>
            <person name="Reidmuller S."/>
            <person name="Feldblyum T."/>
            <person name="Hsiao J."/>
            <person name="Zismann V."/>
            <person name="Iobst S."/>
            <person name="de Vazeille A.R."/>
            <person name="Buell C.R."/>
            <person name="Ying K."/>
            <person name="Li Y."/>
            <person name="Lu T."/>
            <person name="Huang Y."/>
            <person name="Zhao Q."/>
            <person name="Feng Q."/>
            <person name="Zhang L."/>
            <person name="Zhu J."/>
            <person name="Weng Q."/>
            <person name="Mu J."/>
            <person name="Lu Y."/>
            <person name="Fan D."/>
            <person name="Liu Y."/>
            <person name="Guan J."/>
            <person name="Zhang Y."/>
            <person name="Yu S."/>
            <person name="Liu X."/>
            <person name="Zhang Y."/>
            <person name="Hong G."/>
            <person name="Han B."/>
            <person name="Choisne N."/>
            <person name="Demange N."/>
            <person name="Orjeda G."/>
            <person name="Samain S."/>
            <person name="Cattolico L."/>
            <person name="Pelletier E."/>
            <person name="Couloux A."/>
            <person name="Segurens B."/>
            <person name="Wincker P."/>
            <person name="D'Hont A."/>
            <person name="Scarpelli C."/>
            <person name="Weissenbach J."/>
            <person name="Salanoubat M."/>
            <person name="Quetier F."/>
            <person name="Yu Y."/>
            <person name="Kim H.R."/>
            <person name="Rambo T."/>
            <person name="Currie J."/>
            <person name="Collura K."/>
            <person name="Luo M."/>
            <person name="Yang T."/>
            <person name="Ammiraju J.S.S."/>
            <person name="Engler F."/>
            <person name="Soderlund C."/>
            <person name="Wing R.A."/>
            <person name="Palmer L.E."/>
            <person name="de la Bastide M."/>
            <person name="Spiegel L."/>
            <person name="Nascimento L."/>
            <person name="Zutavern T."/>
            <person name="O'Shaughnessy A."/>
            <person name="Dike S."/>
            <person name="Dedhia N."/>
            <person name="Preston R."/>
            <person name="Balija V."/>
            <person name="McCombie W.R."/>
            <person name="Chow T."/>
            <person name="Chen H."/>
            <person name="Chung M."/>
            <person name="Chen C."/>
            <person name="Shaw J."/>
            <person name="Wu H."/>
            <person name="Hsiao K."/>
            <person name="Chao Y."/>
            <person name="Chu M."/>
            <person name="Cheng C."/>
            <person name="Hour A."/>
            <person name="Lee P."/>
            <person name="Lin S."/>
            <person name="Lin Y."/>
            <person name="Liou J."/>
            <person name="Liu S."/>
            <person name="Hsing Y."/>
            <person name="Raghuvanshi S."/>
            <person name="Mohanty A."/>
            <person name="Bharti A.K."/>
            <person name="Gaur A."/>
            <person name="Gupta V."/>
            <person name="Kumar D."/>
            <person name="Ravi V."/>
            <person name="Vij S."/>
            <person name="Kapur A."/>
            <person name="Khurana P."/>
            <person name="Khurana P."/>
            <person name="Khurana J.P."/>
            <person name="Tyagi A.K."/>
            <person name="Gaikwad K."/>
            <person name="Singh A."/>
            <person name="Dalal V."/>
            <person name="Srivastava S."/>
            <person name="Dixit A."/>
            <person name="Pal A.K."/>
            <person name="Ghazi I.A."/>
            <person name="Yadav M."/>
            <person name="Pandit A."/>
            <person name="Bhargava A."/>
            <person name="Sureshbabu K."/>
            <person name="Batra K."/>
            <person name="Sharma T.R."/>
            <person name="Mohapatra T."/>
            <person name="Singh N.K."/>
            <person name="Messing J."/>
            <person name="Nelson A.B."/>
            <person name="Fuks G."/>
            <person name="Kavchok S."/>
            <person name="Keizer G."/>
            <person name="Linton E."/>
            <person name="Llaca V."/>
            <person name="Song R."/>
            <person name="Tanyolac B."/>
            <person name="Young S."/>
            <person name="Ho-Il K."/>
            <person name="Hahn J.H."/>
            <person name="Sangsakoo G."/>
            <person name="Vanavichit A."/>
            <person name="de Mattos Luiz.A.T."/>
            <person name="Zimmer P.D."/>
            <person name="Malone G."/>
            <person name="Dellagostin O."/>
            <person name="de Oliveira A.C."/>
            <person name="Bevan M."/>
            <person name="Bancroft I."/>
            <person name="Minx P."/>
            <person name="Cordum H."/>
            <person name="Wilson R."/>
            <person name="Cheng Z."/>
            <person name="Jin W."/>
            <person name="Jiang J."/>
            <person name="Leong S.A."/>
            <person name="Iwama H."/>
            <person name="Gojobori T."/>
            <person name="Itoh T."/>
            <person name="Niimura Y."/>
            <person name="Fujii Y."/>
            <person name="Habara T."/>
            <person name="Sakai H."/>
            <person name="Sato Y."/>
            <person name="Wilson G."/>
            <person name="Kumar K."/>
            <person name="McCouch S."/>
            <person name="Juretic N."/>
            <person name="Hoen D."/>
            <person name="Wright S."/>
            <person name="Bruskiewich R."/>
            <person name="Bureau T."/>
            <person name="Miyao A."/>
            <person name="Hirochika H."/>
            <person name="Nishikawa T."/>
            <person name="Kadowaki K."/>
            <person name="Sugiura M."/>
            <person name="Burr B."/>
            <person name="Sasaki T."/>
        </authorList>
    </citation>
    <scope>NUCLEOTIDE SEQUENCE [LARGE SCALE GENOMIC DNA]</scope>
    <source>
        <strain evidence="3">cv. Nipponbare</strain>
    </source>
</reference>
<protein>
    <submittedName>
        <fullName evidence="2">Os09g0477700 protein</fullName>
    </submittedName>
</protein>
<sequence length="92" mass="10295">MWGFQVDIAIYGLLVILWILTNTKRSSKSRLKLMRSLSTLELKPTCFQGFNVPGQGKGISKTAYVKGMKLQMVEVVMVCKTGWRGLRLLACG</sequence>
<accession>Q0J0Y5</accession>
<feature type="transmembrane region" description="Helical" evidence="1">
    <location>
        <begin position="6"/>
        <end position="23"/>
    </location>
</feature>
<organism evidence="2 3">
    <name type="scientific">Oryza sativa subsp. japonica</name>
    <name type="common">Rice</name>
    <dbReference type="NCBI Taxonomy" id="39947"/>
    <lineage>
        <taxon>Eukaryota</taxon>
        <taxon>Viridiplantae</taxon>
        <taxon>Streptophyta</taxon>
        <taxon>Embryophyta</taxon>
        <taxon>Tracheophyta</taxon>
        <taxon>Spermatophyta</taxon>
        <taxon>Magnoliopsida</taxon>
        <taxon>Liliopsida</taxon>
        <taxon>Poales</taxon>
        <taxon>Poaceae</taxon>
        <taxon>BOP clade</taxon>
        <taxon>Oryzoideae</taxon>
        <taxon>Oryzeae</taxon>
        <taxon>Oryzinae</taxon>
        <taxon>Oryza</taxon>
        <taxon>Oryza sativa</taxon>
    </lineage>
</organism>
<evidence type="ECO:0000256" key="1">
    <source>
        <dbReference type="SAM" id="Phobius"/>
    </source>
</evidence>
<keyword evidence="1" id="KW-0472">Membrane</keyword>
<reference evidence="3" key="2">
    <citation type="journal article" date="2008" name="Nucleic Acids Res.">
        <title>The rice annotation project database (RAP-DB): 2008 update.</title>
        <authorList>
            <consortium name="The rice annotation project (RAP)"/>
        </authorList>
    </citation>
    <scope>GENOME REANNOTATION</scope>
    <source>
        <strain evidence="3">cv. Nipponbare</strain>
    </source>
</reference>
<name>Q0J0Y5_ORYSJ</name>
<proteinExistence type="predicted"/>
<dbReference type="EMBL" id="AP008215">
    <property type="protein sequence ID" value="BAF25380.1"/>
    <property type="molecule type" value="Genomic_DNA"/>
</dbReference>
<keyword evidence="1" id="KW-0812">Transmembrane</keyword>
<evidence type="ECO:0000313" key="2">
    <source>
        <dbReference type="EMBL" id="BAF25380.1"/>
    </source>
</evidence>
<gene>
    <name evidence="2" type="ordered locus">Os09g0477700</name>
</gene>
<keyword evidence="1" id="KW-1133">Transmembrane helix</keyword>
<evidence type="ECO:0000313" key="3">
    <source>
        <dbReference type="Proteomes" id="UP000000763"/>
    </source>
</evidence>
<dbReference type="Proteomes" id="UP000000763">
    <property type="component" value="Chromosome 9"/>
</dbReference>